<evidence type="ECO:0000313" key="9">
    <source>
        <dbReference type="EMBL" id="BDY12599.1"/>
    </source>
</evidence>
<keyword evidence="10" id="KW-1185">Reference proteome</keyword>
<feature type="transmembrane region" description="Helical" evidence="7">
    <location>
        <begin position="117"/>
        <end position="140"/>
    </location>
</feature>
<dbReference type="InterPro" id="IPR004358">
    <property type="entry name" value="Sig_transdc_His_kin-like_C"/>
</dbReference>
<dbReference type="SMART" id="SM00387">
    <property type="entry name" value="HATPase_c"/>
    <property type="match status" value="1"/>
</dbReference>
<evidence type="ECO:0000256" key="5">
    <source>
        <dbReference type="ARBA" id="ARBA00022777"/>
    </source>
</evidence>
<dbReference type="InterPro" id="IPR036097">
    <property type="entry name" value="HisK_dim/P_sf"/>
</dbReference>
<dbReference type="EC" id="2.7.13.3" evidence="2"/>
<reference evidence="9 10" key="1">
    <citation type="submission" date="2023-03" db="EMBL/GenBank/DDBJ databases">
        <title>Description of Hydrogenimonas sp. ISO32.</title>
        <authorList>
            <person name="Mino S."/>
            <person name="Fukazawa S."/>
            <person name="Sawabe T."/>
        </authorList>
    </citation>
    <scope>NUCLEOTIDE SEQUENCE [LARGE SCALE GENOMIC DNA]</scope>
    <source>
        <strain evidence="9 10">ISO32</strain>
    </source>
</reference>
<dbReference type="Pfam" id="PF00512">
    <property type="entry name" value="HisKA"/>
    <property type="match status" value="1"/>
</dbReference>
<dbReference type="PRINTS" id="PR00344">
    <property type="entry name" value="BCTRLSENSOR"/>
</dbReference>
<name>A0ABM8FMC0_9BACT</name>
<keyword evidence="3" id="KW-0597">Phosphoprotein</keyword>
<dbReference type="Proteomes" id="UP001321445">
    <property type="component" value="Chromosome"/>
</dbReference>
<dbReference type="InterPro" id="IPR003661">
    <property type="entry name" value="HisK_dim/P_dom"/>
</dbReference>
<dbReference type="Gene3D" id="3.30.565.10">
    <property type="entry name" value="Histidine kinase-like ATPase, C-terminal domain"/>
    <property type="match status" value="1"/>
</dbReference>
<gene>
    <name evidence="9" type="primary">dccS_2</name>
    <name evidence="9" type="ORF">HCR_09110</name>
</gene>
<dbReference type="EMBL" id="AP027370">
    <property type="protein sequence ID" value="BDY12599.1"/>
    <property type="molecule type" value="Genomic_DNA"/>
</dbReference>
<keyword evidence="7" id="KW-1133">Transmembrane helix</keyword>
<dbReference type="InterPro" id="IPR003594">
    <property type="entry name" value="HATPase_dom"/>
</dbReference>
<dbReference type="PANTHER" id="PTHR45453">
    <property type="entry name" value="PHOSPHATE REGULON SENSOR PROTEIN PHOR"/>
    <property type="match status" value="1"/>
</dbReference>
<dbReference type="InterPro" id="IPR050351">
    <property type="entry name" value="BphY/WalK/GraS-like"/>
</dbReference>
<keyword evidence="7" id="KW-0472">Membrane</keyword>
<evidence type="ECO:0000256" key="6">
    <source>
        <dbReference type="ARBA" id="ARBA00023012"/>
    </source>
</evidence>
<feature type="domain" description="Histidine kinase" evidence="8">
    <location>
        <begin position="156"/>
        <end position="351"/>
    </location>
</feature>
<keyword evidence="4" id="KW-0808">Transferase</keyword>
<dbReference type="SUPFAM" id="SSF47384">
    <property type="entry name" value="Homodimeric domain of signal transducing histidine kinase"/>
    <property type="match status" value="1"/>
</dbReference>
<organism evidence="9 10">
    <name type="scientific">Hydrogenimonas cancrithermarum</name>
    <dbReference type="NCBI Taxonomy" id="2993563"/>
    <lineage>
        <taxon>Bacteria</taxon>
        <taxon>Pseudomonadati</taxon>
        <taxon>Campylobacterota</taxon>
        <taxon>Epsilonproteobacteria</taxon>
        <taxon>Campylobacterales</taxon>
        <taxon>Hydrogenimonadaceae</taxon>
        <taxon>Hydrogenimonas</taxon>
    </lineage>
</organism>
<dbReference type="GO" id="GO:0016301">
    <property type="term" value="F:kinase activity"/>
    <property type="evidence" value="ECO:0007669"/>
    <property type="project" value="UniProtKB-KW"/>
</dbReference>
<keyword evidence="5 9" id="KW-0418">Kinase</keyword>
<keyword evidence="7" id="KW-0812">Transmembrane</keyword>
<dbReference type="Gene3D" id="1.10.287.130">
    <property type="match status" value="1"/>
</dbReference>
<sequence>MRLRDVEREAFLKSFLLFLGSLTLLMGLLFYNLYTKERINLDNTLFSQMRLCSFDLKCEKFELDFVDAKEKELYLLKRNGEELYAYFPVPGSSRYVMKIIHPMKEYMKEISSIRKELLVEFLVIFFILVILSALFSLYALHPLREALKLTEEFVRDILHDFNTPLSIVRLNVRMLKKEWTENAKIERVEQAVETLLRLQSNLRSYLGGHASQKELFALDQVLEERVRLIEKAFPHLTFDLQTAPMRVAANKDAMIRIVDNLLSNAAKYNKKEGRVVVSLLREASKLVIEDTGIGIEHPDRVFERFYKEHARGVGLGLHIVKKLCDEMGIGVSLTSQKGKGTVVTLDLRKVTLR</sequence>
<evidence type="ECO:0000256" key="2">
    <source>
        <dbReference type="ARBA" id="ARBA00012438"/>
    </source>
</evidence>
<evidence type="ECO:0000256" key="3">
    <source>
        <dbReference type="ARBA" id="ARBA00022553"/>
    </source>
</evidence>
<accession>A0ABM8FMC0</accession>
<protein>
    <recommendedName>
        <fullName evidence="2">histidine kinase</fullName>
        <ecNumber evidence="2">2.7.13.3</ecNumber>
    </recommendedName>
</protein>
<evidence type="ECO:0000256" key="1">
    <source>
        <dbReference type="ARBA" id="ARBA00000085"/>
    </source>
</evidence>
<dbReference type="CDD" id="cd00082">
    <property type="entry name" value="HisKA"/>
    <property type="match status" value="1"/>
</dbReference>
<comment type="catalytic activity">
    <reaction evidence="1">
        <text>ATP + protein L-histidine = ADP + protein N-phospho-L-histidine.</text>
        <dbReference type="EC" id="2.7.13.3"/>
    </reaction>
</comment>
<dbReference type="PROSITE" id="PS50109">
    <property type="entry name" value="HIS_KIN"/>
    <property type="match status" value="1"/>
</dbReference>
<dbReference type="PANTHER" id="PTHR45453:SF1">
    <property type="entry name" value="PHOSPHATE REGULON SENSOR PROTEIN PHOR"/>
    <property type="match status" value="1"/>
</dbReference>
<keyword evidence="6" id="KW-0902">Two-component regulatory system</keyword>
<evidence type="ECO:0000256" key="7">
    <source>
        <dbReference type="SAM" id="Phobius"/>
    </source>
</evidence>
<dbReference type="InterPro" id="IPR005467">
    <property type="entry name" value="His_kinase_dom"/>
</dbReference>
<dbReference type="SUPFAM" id="SSF55874">
    <property type="entry name" value="ATPase domain of HSP90 chaperone/DNA topoisomerase II/histidine kinase"/>
    <property type="match status" value="1"/>
</dbReference>
<evidence type="ECO:0000259" key="8">
    <source>
        <dbReference type="PROSITE" id="PS50109"/>
    </source>
</evidence>
<feature type="transmembrane region" description="Helical" evidence="7">
    <location>
        <begin position="15"/>
        <end position="34"/>
    </location>
</feature>
<evidence type="ECO:0000313" key="10">
    <source>
        <dbReference type="Proteomes" id="UP001321445"/>
    </source>
</evidence>
<dbReference type="Pfam" id="PF02518">
    <property type="entry name" value="HATPase_c"/>
    <property type="match status" value="1"/>
</dbReference>
<evidence type="ECO:0000256" key="4">
    <source>
        <dbReference type="ARBA" id="ARBA00022679"/>
    </source>
</evidence>
<dbReference type="InterPro" id="IPR036890">
    <property type="entry name" value="HATPase_C_sf"/>
</dbReference>
<dbReference type="RefSeq" id="WP_286337787.1">
    <property type="nucleotide sequence ID" value="NZ_AP027370.1"/>
</dbReference>
<proteinExistence type="predicted"/>